<dbReference type="Pfam" id="PF08279">
    <property type="entry name" value="HTH_11"/>
    <property type="match status" value="1"/>
</dbReference>
<keyword evidence="2" id="KW-0804">Transcription</keyword>
<dbReference type="EMBL" id="BMDD01000007">
    <property type="protein sequence ID" value="GGH86366.1"/>
    <property type="molecule type" value="Genomic_DNA"/>
</dbReference>
<dbReference type="InterPro" id="IPR026881">
    <property type="entry name" value="WYL_dom"/>
</dbReference>
<proteinExistence type="predicted"/>
<dbReference type="InterPro" id="IPR051534">
    <property type="entry name" value="CBASS_pafABC_assoc_protein"/>
</dbReference>
<comment type="caution">
    <text evidence="4">The sequence shown here is derived from an EMBL/GenBank/DDBJ whole genome shotgun (WGS) entry which is preliminary data.</text>
</comment>
<protein>
    <submittedName>
        <fullName evidence="4">Transcriptional regulator</fullName>
    </submittedName>
</protein>
<dbReference type="PANTHER" id="PTHR34580:SF1">
    <property type="entry name" value="PROTEIN PAFC"/>
    <property type="match status" value="1"/>
</dbReference>
<dbReference type="Pfam" id="PF13280">
    <property type="entry name" value="WYL"/>
    <property type="match status" value="1"/>
</dbReference>
<evidence type="ECO:0000259" key="3">
    <source>
        <dbReference type="PROSITE" id="PS51000"/>
    </source>
</evidence>
<evidence type="ECO:0000313" key="4">
    <source>
        <dbReference type="EMBL" id="GGH86366.1"/>
    </source>
</evidence>
<accession>A0ABQ2A7T3</accession>
<organism evidence="4 5">
    <name type="scientific">Saccharibacillus endophyticus</name>
    <dbReference type="NCBI Taxonomy" id="2060666"/>
    <lineage>
        <taxon>Bacteria</taxon>
        <taxon>Bacillati</taxon>
        <taxon>Bacillota</taxon>
        <taxon>Bacilli</taxon>
        <taxon>Bacillales</taxon>
        <taxon>Paenibacillaceae</taxon>
        <taxon>Saccharibacillus</taxon>
    </lineage>
</organism>
<evidence type="ECO:0000313" key="5">
    <source>
        <dbReference type="Proteomes" id="UP000605427"/>
    </source>
</evidence>
<sequence>MNKTDRMLAILLRLQRERTVRAEDLAETFETSVRTIYRDMQALSEAGVPLLGTPGTGYSLVEGYFLPPVMLTEDEALAALIGADLTKRYFAGKVRRGAETFGEKLEHILPPNLREEVRHLRETARLAPDRAAEQDEAELERAELLREAVMQKRKVEFAYAKAGEEDSIAAPELRRTADPYGIALVRGVWMLIAYCDRRREIRHFRVSRIADLQLKPERFLLPDDFRLSDYRGKDDRTLQAVIRADRSAAERVKELRSYYLERIEPADEGYLLHFRMRQIKDLLPLVLGLGASAEVVEPEELRVLLRNELHDMLKRYES</sequence>
<dbReference type="InterPro" id="IPR013196">
    <property type="entry name" value="HTH_11"/>
</dbReference>
<dbReference type="Proteomes" id="UP000605427">
    <property type="component" value="Unassembled WGS sequence"/>
</dbReference>
<dbReference type="PROSITE" id="PS51000">
    <property type="entry name" value="HTH_DEOR_2"/>
    <property type="match status" value="1"/>
</dbReference>
<evidence type="ECO:0000256" key="2">
    <source>
        <dbReference type="ARBA" id="ARBA00023163"/>
    </source>
</evidence>
<dbReference type="InterPro" id="IPR001034">
    <property type="entry name" value="DeoR_HTH"/>
</dbReference>
<reference evidence="5" key="1">
    <citation type="journal article" date="2019" name="Int. J. Syst. Evol. Microbiol.">
        <title>The Global Catalogue of Microorganisms (GCM) 10K type strain sequencing project: providing services to taxonomists for standard genome sequencing and annotation.</title>
        <authorList>
            <consortium name="The Broad Institute Genomics Platform"/>
            <consortium name="The Broad Institute Genome Sequencing Center for Infectious Disease"/>
            <person name="Wu L."/>
            <person name="Ma J."/>
        </authorList>
    </citation>
    <scope>NUCLEOTIDE SEQUENCE [LARGE SCALE GENOMIC DNA]</scope>
    <source>
        <strain evidence="5">CCM 8702</strain>
    </source>
</reference>
<dbReference type="InterPro" id="IPR057727">
    <property type="entry name" value="WCX_dom"/>
</dbReference>
<dbReference type="InterPro" id="IPR028349">
    <property type="entry name" value="PafC-like"/>
</dbReference>
<dbReference type="PANTHER" id="PTHR34580">
    <property type="match status" value="1"/>
</dbReference>
<dbReference type="PIRSF" id="PIRSF016838">
    <property type="entry name" value="PafC"/>
    <property type="match status" value="1"/>
</dbReference>
<evidence type="ECO:0000256" key="1">
    <source>
        <dbReference type="ARBA" id="ARBA00023015"/>
    </source>
</evidence>
<keyword evidence="5" id="KW-1185">Reference proteome</keyword>
<keyword evidence="1" id="KW-0805">Transcription regulation</keyword>
<dbReference type="PROSITE" id="PS52050">
    <property type="entry name" value="WYL"/>
    <property type="match status" value="1"/>
</dbReference>
<dbReference type="InterPro" id="IPR036388">
    <property type="entry name" value="WH-like_DNA-bd_sf"/>
</dbReference>
<feature type="domain" description="HTH deoR-type" evidence="3">
    <location>
        <begin position="3"/>
        <end position="58"/>
    </location>
</feature>
<dbReference type="Pfam" id="PF25583">
    <property type="entry name" value="WCX"/>
    <property type="match status" value="1"/>
</dbReference>
<dbReference type="InterPro" id="IPR036390">
    <property type="entry name" value="WH_DNA-bd_sf"/>
</dbReference>
<dbReference type="RefSeq" id="WP_172246410.1">
    <property type="nucleotide sequence ID" value="NZ_BMDD01000007.1"/>
</dbReference>
<dbReference type="SUPFAM" id="SSF46785">
    <property type="entry name" value="Winged helix' DNA-binding domain"/>
    <property type="match status" value="1"/>
</dbReference>
<name>A0ABQ2A7T3_9BACL</name>
<gene>
    <name evidence="4" type="ORF">GCM10007362_45970</name>
</gene>
<dbReference type="Gene3D" id="1.10.10.10">
    <property type="entry name" value="Winged helix-like DNA-binding domain superfamily/Winged helix DNA-binding domain"/>
    <property type="match status" value="1"/>
</dbReference>